<evidence type="ECO:0000256" key="1">
    <source>
        <dbReference type="ARBA" id="ARBA00023015"/>
    </source>
</evidence>
<dbReference type="SUPFAM" id="SSF48498">
    <property type="entry name" value="Tetracyclin repressor-like, C-terminal domain"/>
    <property type="match status" value="1"/>
</dbReference>
<dbReference type="GO" id="GO:0003700">
    <property type="term" value="F:DNA-binding transcription factor activity"/>
    <property type="evidence" value="ECO:0007669"/>
    <property type="project" value="TreeGrafter"/>
</dbReference>
<accession>A0A7W9PAS0</accession>
<feature type="DNA-binding region" description="H-T-H motif" evidence="4">
    <location>
        <begin position="41"/>
        <end position="60"/>
    </location>
</feature>
<dbReference type="InterPro" id="IPR001647">
    <property type="entry name" value="HTH_TetR"/>
</dbReference>
<name>A0A7W9PAS0_9NOCA</name>
<dbReference type="RefSeq" id="WP_040750450.1">
    <property type="nucleotide sequence ID" value="NZ_JACHIT010000001.1"/>
</dbReference>
<dbReference type="EMBL" id="JACHIT010000001">
    <property type="protein sequence ID" value="MBB5912597.1"/>
    <property type="molecule type" value="Genomic_DNA"/>
</dbReference>
<dbReference type="InterPro" id="IPR025996">
    <property type="entry name" value="MT1864/Rv1816-like_C"/>
</dbReference>
<keyword evidence="2 4" id="KW-0238">DNA-binding</keyword>
<evidence type="ECO:0000256" key="2">
    <source>
        <dbReference type="ARBA" id="ARBA00023125"/>
    </source>
</evidence>
<gene>
    <name evidence="6" type="ORF">BJY24_001464</name>
</gene>
<dbReference type="SUPFAM" id="SSF46689">
    <property type="entry name" value="Homeodomain-like"/>
    <property type="match status" value="1"/>
</dbReference>
<dbReference type="InterPro" id="IPR009057">
    <property type="entry name" value="Homeodomain-like_sf"/>
</dbReference>
<dbReference type="InterPro" id="IPR050109">
    <property type="entry name" value="HTH-type_TetR-like_transc_reg"/>
</dbReference>
<sequence length="199" mass="21481">MSSGDTGRRPNRRGEGERLREELVHAASRLLETVDGQDALSLRAVARAAGVAPQSVYLHFEGRRDLLTAVYRLRFAELNAALSAAASAEDDAPQRLSAICRAYCDYGLHNPGHYRVLFGTAGTPGWEPTQDQLPGLTTFQLLVDASAACGSANPTATATCLWAAMHGLITLRQDRPSFPWQDLDVLLDTLITAHVAAAR</sequence>
<organism evidence="6 7">
    <name type="scientific">Nocardia transvalensis</name>
    <dbReference type="NCBI Taxonomy" id="37333"/>
    <lineage>
        <taxon>Bacteria</taxon>
        <taxon>Bacillati</taxon>
        <taxon>Actinomycetota</taxon>
        <taxon>Actinomycetes</taxon>
        <taxon>Mycobacteriales</taxon>
        <taxon>Nocardiaceae</taxon>
        <taxon>Nocardia</taxon>
    </lineage>
</organism>
<dbReference type="PANTHER" id="PTHR30055:SF234">
    <property type="entry name" value="HTH-TYPE TRANSCRIPTIONAL REGULATOR BETI"/>
    <property type="match status" value="1"/>
</dbReference>
<dbReference type="AlphaFoldDB" id="A0A7W9PAS0"/>
<evidence type="ECO:0000256" key="3">
    <source>
        <dbReference type="ARBA" id="ARBA00023163"/>
    </source>
</evidence>
<keyword evidence="3" id="KW-0804">Transcription</keyword>
<dbReference type="InterPro" id="IPR036271">
    <property type="entry name" value="Tet_transcr_reg_TetR-rel_C_sf"/>
</dbReference>
<dbReference type="Pfam" id="PF00440">
    <property type="entry name" value="TetR_N"/>
    <property type="match status" value="1"/>
</dbReference>
<reference evidence="6 7" key="1">
    <citation type="submission" date="2020-08" db="EMBL/GenBank/DDBJ databases">
        <title>Sequencing the genomes of 1000 actinobacteria strains.</title>
        <authorList>
            <person name="Klenk H.-P."/>
        </authorList>
    </citation>
    <scope>NUCLEOTIDE SEQUENCE [LARGE SCALE GENOMIC DNA]</scope>
    <source>
        <strain evidence="6 7">DSM 43582</strain>
    </source>
</reference>
<evidence type="ECO:0000259" key="5">
    <source>
        <dbReference type="PROSITE" id="PS50977"/>
    </source>
</evidence>
<evidence type="ECO:0000313" key="7">
    <source>
        <dbReference type="Proteomes" id="UP000540412"/>
    </source>
</evidence>
<dbReference type="PROSITE" id="PS50977">
    <property type="entry name" value="HTH_TETR_2"/>
    <property type="match status" value="1"/>
</dbReference>
<feature type="domain" description="HTH tetR-type" evidence="5">
    <location>
        <begin position="17"/>
        <end position="78"/>
    </location>
</feature>
<evidence type="ECO:0000256" key="4">
    <source>
        <dbReference type="PROSITE-ProRule" id="PRU00335"/>
    </source>
</evidence>
<evidence type="ECO:0000313" key="6">
    <source>
        <dbReference type="EMBL" id="MBB5912597.1"/>
    </source>
</evidence>
<dbReference type="Proteomes" id="UP000540412">
    <property type="component" value="Unassembled WGS sequence"/>
</dbReference>
<proteinExistence type="predicted"/>
<protein>
    <submittedName>
        <fullName evidence="6">AcrR family transcriptional regulator</fullName>
    </submittedName>
</protein>
<keyword evidence="1" id="KW-0805">Transcription regulation</keyword>
<keyword evidence="7" id="KW-1185">Reference proteome</keyword>
<comment type="caution">
    <text evidence="6">The sequence shown here is derived from an EMBL/GenBank/DDBJ whole genome shotgun (WGS) entry which is preliminary data.</text>
</comment>
<dbReference type="PANTHER" id="PTHR30055">
    <property type="entry name" value="HTH-TYPE TRANSCRIPTIONAL REGULATOR RUTR"/>
    <property type="match status" value="1"/>
</dbReference>
<dbReference type="Gene3D" id="1.10.357.10">
    <property type="entry name" value="Tetracycline Repressor, domain 2"/>
    <property type="match status" value="1"/>
</dbReference>
<dbReference type="GO" id="GO:0000976">
    <property type="term" value="F:transcription cis-regulatory region binding"/>
    <property type="evidence" value="ECO:0007669"/>
    <property type="project" value="TreeGrafter"/>
</dbReference>
<dbReference type="Pfam" id="PF13305">
    <property type="entry name" value="TetR_C_33"/>
    <property type="match status" value="1"/>
</dbReference>